<dbReference type="GO" id="GO:0003918">
    <property type="term" value="F:DNA topoisomerase type II (double strand cut, ATP-hydrolyzing) activity"/>
    <property type="evidence" value="ECO:0007669"/>
    <property type="project" value="UniProtKB-EC"/>
</dbReference>
<evidence type="ECO:0000313" key="12">
    <source>
        <dbReference type="Proteomes" id="UP000005237"/>
    </source>
</evidence>
<dbReference type="GO" id="GO:0006265">
    <property type="term" value="P:DNA topological change"/>
    <property type="evidence" value="ECO:0007669"/>
    <property type="project" value="InterPro"/>
</dbReference>
<dbReference type="GO" id="GO:0000819">
    <property type="term" value="P:sister chromatid segregation"/>
    <property type="evidence" value="ECO:0007669"/>
    <property type="project" value="TreeGrafter"/>
</dbReference>
<comment type="catalytic activity">
    <reaction evidence="1">
        <text>ATP-dependent breakage, passage and rejoining of double-stranded DNA.</text>
        <dbReference type="EC" id="5.6.2.2"/>
    </reaction>
</comment>
<keyword evidence="12" id="KW-1185">Reference proteome</keyword>
<name>A0A8R1HMC4_CAEJA</name>
<comment type="cofactor">
    <cofactor evidence="2">
        <name>Mg(2+)</name>
        <dbReference type="ChEBI" id="CHEBI:18420"/>
    </cofactor>
</comment>
<dbReference type="SMART" id="SM00434">
    <property type="entry name" value="TOP4c"/>
    <property type="match status" value="1"/>
</dbReference>
<sequence length="222" mass="25749">MLCPIIPLLLVNGSEGIGTGWSTKIANRSANDVIDLMRRKIDNMDSESIAPFYEDFDGKIEVCPATKFTSVGKIQTHRPERKNAATFSLEIQELPVGIWTSKYKEKLTKILETLPVVDFSEHHTEKRVNFRLTFDRKSGLKLLKKSNLELLTMFKLRNSFTENPTLFDANGRLRVYENVVDIAAEFFKVRRSLYEQRLETQKEECEKKLRYVENQVAWAHDM</sequence>
<dbReference type="EC" id="5.6.2.2" evidence="3"/>
<dbReference type="PROSITE" id="PS52040">
    <property type="entry name" value="TOPO_IIA"/>
    <property type="match status" value="1"/>
</dbReference>
<dbReference type="PRINTS" id="PR01158">
    <property type="entry name" value="TOPISMRASEII"/>
</dbReference>
<dbReference type="SUPFAM" id="SSF56719">
    <property type="entry name" value="Type II DNA topoisomerase"/>
    <property type="match status" value="1"/>
</dbReference>
<organism evidence="11 12">
    <name type="scientific">Caenorhabditis japonica</name>
    <dbReference type="NCBI Taxonomy" id="281687"/>
    <lineage>
        <taxon>Eukaryota</taxon>
        <taxon>Metazoa</taxon>
        <taxon>Ecdysozoa</taxon>
        <taxon>Nematoda</taxon>
        <taxon>Chromadorea</taxon>
        <taxon>Rhabditida</taxon>
        <taxon>Rhabditina</taxon>
        <taxon>Rhabditomorpha</taxon>
        <taxon>Rhabditoidea</taxon>
        <taxon>Rhabditidae</taxon>
        <taxon>Peloderinae</taxon>
        <taxon>Caenorhabditis</taxon>
    </lineage>
</organism>
<keyword evidence="7 9" id="KW-0238">DNA-binding</keyword>
<dbReference type="GO" id="GO:0003677">
    <property type="term" value="F:DNA binding"/>
    <property type="evidence" value="ECO:0007669"/>
    <property type="project" value="UniProtKB-UniRule"/>
</dbReference>
<feature type="domain" description="Topo IIA-type catalytic" evidence="10">
    <location>
        <begin position="1"/>
        <end position="222"/>
    </location>
</feature>
<evidence type="ECO:0000256" key="7">
    <source>
        <dbReference type="ARBA" id="ARBA00023125"/>
    </source>
</evidence>
<evidence type="ECO:0000259" key="10">
    <source>
        <dbReference type="PROSITE" id="PS52040"/>
    </source>
</evidence>
<protein>
    <recommendedName>
        <fullName evidence="3">DNA topoisomerase (ATP-hydrolyzing)</fullName>
        <ecNumber evidence="3">5.6.2.2</ecNumber>
    </recommendedName>
</protein>
<reference evidence="11" key="2">
    <citation type="submission" date="2022-06" db="UniProtKB">
        <authorList>
            <consortium name="EnsemblMetazoa"/>
        </authorList>
    </citation>
    <scope>IDENTIFICATION</scope>
    <source>
        <strain evidence="11">DF5081</strain>
    </source>
</reference>
<evidence type="ECO:0000256" key="3">
    <source>
        <dbReference type="ARBA" id="ARBA00012895"/>
    </source>
</evidence>
<reference evidence="12" key="1">
    <citation type="submission" date="2010-08" db="EMBL/GenBank/DDBJ databases">
        <authorList>
            <consortium name="Caenorhabditis japonica Sequencing Consortium"/>
            <person name="Wilson R.K."/>
        </authorList>
    </citation>
    <scope>NUCLEOTIDE SEQUENCE [LARGE SCALE GENOMIC DNA]</scope>
    <source>
        <strain evidence="12">DF5081</strain>
    </source>
</reference>
<dbReference type="GO" id="GO:0005524">
    <property type="term" value="F:ATP binding"/>
    <property type="evidence" value="ECO:0007669"/>
    <property type="project" value="UniProtKB-KW"/>
</dbReference>
<dbReference type="GO" id="GO:0005634">
    <property type="term" value="C:nucleus"/>
    <property type="evidence" value="ECO:0007669"/>
    <property type="project" value="TreeGrafter"/>
</dbReference>
<evidence type="ECO:0000256" key="6">
    <source>
        <dbReference type="ARBA" id="ARBA00023029"/>
    </source>
</evidence>
<dbReference type="Pfam" id="PF00521">
    <property type="entry name" value="DNA_topoisoIV"/>
    <property type="match status" value="1"/>
</dbReference>
<dbReference type="InterPro" id="IPR050634">
    <property type="entry name" value="DNA_Topoisomerase_II"/>
</dbReference>
<evidence type="ECO:0000313" key="11">
    <source>
        <dbReference type="EnsemblMetazoa" id="CJA05955.1"/>
    </source>
</evidence>
<dbReference type="AlphaFoldDB" id="A0A8R1HMC4"/>
<evidence type="ECO:0000256" key="5">
    <source>
        <dbReference type="ARBA" id="ARBA00022840"/>
    </source>
</evidence>
<dbReference type="EnsemblMetazoa" id="CJA05955.1">
    <property type="protein sequence ID" value="CJA05955.1"/>
    <property type="gene ID" value="WBGene00125159"/>
</dbReference>
<dbReference type="PANTHER" id="PTHR10169:SF38">
    <property type="entry name" value="DNA TOPOISOMERASE 2"/>
    <property type="match status" value="1"/>
</dbReference>
<dbReference type="PANTHER" id="PTHR10169">
    <property type="entry name" value="DNA TOPOISOMERASE/GYRASE"/>
    <property type="match status" value="1"/>
</dbReference>
<dbReference type="InterPro" id="IPR013758">
    <property type="entry name" value="Topo_IIA_A/C_ab"/>
</dbReference>
<dbReference type="Proteomes" id="UP000005237">
    <property type="component" value="Unassembled WGS sequence"/>
</dbReference>
<dbReference type="GO" id="GO:0000712">
    <property type="term" value="P:resolution of meiotic recombination intermediates"/>
    <property type="evidence" value="ECO:0007669"/>
    <property type="project" value="TreeGrafter"/>
</dbReference>
<dbReference type="Gene3D" id="3.90.199.10">
    <property type="entry name" value="Topoisomerase II, domain 5"/>
    <property type="match status" value="1"/>
</dbReference>
<proteinExistence type="predicted"/>
<dbReference type="Gene3D" id="3.30.1360.40">
    <property type="match status" value="1"/>
</dbReference>
<dbReference type="InterPro" id="IPR013760">
    <property type="entry name" value="Topo_IIA-like_dom_sf"/>
</dbReference>
<evidence type="ECO:0000256" key="1">
    <source>
        <dbReference type="ARBA" id="ARBA00000185"/>
    </source>
</evidence>
<comment type="caution">
    <text evidence="9">Lacks conserved residue(s) required for the propagation of feature annotation.</text>
</comment>
<keyword evidence="4" id="KW-0547">Nucleotide-binding</keyword>
<keyword evidence="6" id="KW-0799">Topoisomerase</keyword>
<evidence type="ECO:0000256" key="8">
    <source>
        <dbReference type="ARBA" id="ARBA00023235"/>
    </source>
</evidence>
<keyword evidence="8" id="KW-0413">Isomerase</keyword>
<dbReference type="InterPro" id="IPR002205">
    <property type="entry name" value="Topo_IIA_dom_A"/>
</dbReference>
<dbReference type="InterPro" id="IPR001154">
    <property type="entry name" value="TopoII_euk"/>
</dbReference>
<accession>A0A8R1HMC4</accession>
<evidence type="ECO:0000256" key="9">
    <source>
        <dbReference type="PROSITE-ProRule" id="PRU01384"/>
    </source>
</evidence>
<evidence type="ECO:0000256" key="4">
    <source>
        <dbReference type="ARBA" id="ARBA00022741"/>
    </source>
</evidence>
<keyword evidence="5" id="KW-0067">ATP-binding</keyword>
<evidence type="ECO:0000256" key="2">
    <source>
        <dbReference type="ARBA" id="ARBA00001946"/>
    </source>
</evidence>